<keyword evidence="2" id="KW-0255">Endonuclease</keyword>
<dbReference type="EMBL" id="JADQDN010000006">
    <property type="protein sequence ID" value="MBF9197155.1"/>
    <property type="molecule type" value="Genomic_DNA"/>
</dbReference>
<keyword evidence="2" id="KW-0378">Hydrolase</keyword>
<evidence type="ECO:0000313" key="3">
    <source>
        <dbReference type="Proteomes" id="UP000611708"/>
    </source>
</evidence>
<gene>
    <name evidence="2" type="ORF">I2H36_14005</name>
</gene>
<keyword evidence="2" id="KW-0540">Nuclease</keyword>
<organism evidence="2 3">
    <name type="scientific">Microvirga terrestris</name>
    <dbReference type="NCBI Taxonomy" id="2791024"/>
    <lineage>
        <taxon>Bacteria</taxon>
        <taxon>Pseudomonadati</taxon>
        <taxon>Pseudomonadota</taxon>
        <taxon>Alphaproteobacteria</taxon>
        <taxon>Hyphomicrobiales</taxon>
        <taxon>Methylobacteriaceae</taxon>
        <taxon>Microvirga</taxon>
    </lineage>
</organism>
<dbReference type="Proteomes" id="UP000611708">
    <property type="component" value="Unassembled WGS sequence"/>
</dbReference>
<proteinExistence type="predicted"/>
<evidence type="ECO:0000259" key="1">
    <source>
        <dbReference type="Pfam" id="PF13391"/>
    </source>
</evidence>
<evidence type="ECO:0000313" key="2">
    <source>
        <dbReference type="EMBL" id="MBF9197155.1"/>
    </source>
</evidence>
<dbReference type="Pfam" id="PF13391">
    <property type="entry name" value="HNH_2"/>
    <property type="match status" value="1"/>
</dbReference>
<reference evidence="2 3" key="1">
    <citation type="submission" date="2020-11" db="EMBL/GenBank/DDBJ databases">
        <authorList>
            <person name="Kim M.K."/>
        </authorList>
    </citation>
    <scope>NUCLEOTIDE SEQUENCE [LARGE SCALE GENOMIC DNA]</scope>
    <source>
        <strain evidence="2 3">BT290</strain>
    </source>
</reference>
<sequence>MRKVVPPHFIIKNRFQKGGTYKDLLTKEILSDVCLKVMGRADYTYEFDDEGYNIGRLAVLSYRGKDVFISFSESNIQSRNSSFQSLPSALSRFILHENESKEICYYVLPNVEGNLETDYFIFMYRLMATAGVQLLNLDDFVTTSIVKFSSADDVIVHKDRLRSRQRANNSTYLTRGSDNSVQIYGKTYGANKYETTLLSVALAKLASDPVELYEVKEGNLRALPEMSKNAILSLGGVSIFTSDAAIEAREFVRDDSLRSIRFVYNLLEKFGHKKCTLCECEVPQIIQGAHIWPVAAIKKQTNLSLEKKLDHALDGHNGLWLCENHHKLFDSNTLMLSASGKVKYKRTLKVNDIGYIRGITTSKQIPAAFMHEKLKAYLVRRNKAIDEGHYLLVDA</sequence>
<dbReference type="RefSeq" id="WP_196264511.1">
    <property type="nucleotide sequence ID" value="NZ_JADQDN010000006.1"/>
</dbReference>
<keyword evidence="3" id="KW-1185">Reference proteome</keyword>
<accession>A0ABS0HUI3</accession>
<dbReference type="InterPro" id="IPR003615">
    <property type="entry name" value="HNH_nuc"/>
</dbReference>
<protein>
    <submittedName>
        <fullName evidence="2">HNH endonuclease</fullName>
    </submittedName>
</protein>
<comment type="caution">
    <text evidence="2">The sequence shown here is derived from an EMBL/GenBank/DDBJ whole genome shotgun (WGS) entry which is preliminary data.</text>
</comment>
<dbReference type="GO" id="GO:0004519">
    <property type="term" value="F:endonuclease activity"/>
    <property type="evidence" value="ECO:0007669"/>
    <property type="project" value="UniProtKB-KW"/>
</dbReference>
<feature type="domain" description="HNH nuclease" evidence="1">
    <location>
        <begin position="275"/>
        <end position="332"/>
    </location>
</feature>
<name>A0ABS0HUI3_9HYPH</name>